<feature type="region of interest" description="Disordered" evidence="1">
    <location>
        <begin position="1"/>
        <end position="57"/>
    </location>
</feature>
<name>A0AA35LU60_9HYPO</name>
<keyword evidence="3" id="KW-1185">Reference proteome</keyword>
<evidence type="ECO:0000313" key="2">
    <source>
        <dbReference type="EMBL" id="CAI6077651.1"/>
    </source>
</evidence>
<proteinExistence type="predicted"/>
<evidence type="ECO:0000256" key="1">
    <source>
        <dbReference type="SAM" id="MobiDB-lite"/>
    </source>
</evidence>
<sequence length="140" mass="15657">MMSSSERKGSSTETVHKESLDYSPRSPEDKETSIDVAYEESRRSTKRKREDDPDTRDVVEWSGGLARIFGGPEMHQYCVNVQPRHEGPLSALLNDLKRAIEQGEGKDDEEAQGRGCENGTEAYEGTVEDDTEACESEKRG</sequence>
<comment type="caution">
    <text evidence="2">The sequence shown here is derived from an EMBL/GenBank/DDBJ whole genome shotgun (WGS) entry which is preliminary data.</text>
</comment>
<organism evidence="2 3">
    <name type="scientific">Clonostachys chloroleuca</name>
    <dbReference type="NCBI Taxonomy" id="1926264"/>
    <lineage>
        <taxon>Eukaryota</taxon>
        <taxon>Fungi</taxon>
        <taxon>Dikarya</taxon>
        <taxon>Ascomycota</taxon>
        <taxon>Pezizomycotina</taxon>
        <taxon>Sordariomycetes</taxon>
        <taxon>Hypocreomycetidae</taxon>
        <taxon>Hypocreales</taxon>
        <taxon>Bionectriaceae</taxon>
        <taxon>Clonostachys</taxon>
    </lineage>
</organism>
<dbReference type="Proteomes" id="UP001160390">
    <property type="component" value="Unassembled WGS sequence"/>
</dbReference>
<protein>
    <submittedName>
        <fullName evidence="2">Uncharacterized protein</fullName>
    </submittedName>
</protein>
<dbReference type="AlphaFoldDB" id="A0AA35LU60"/>
<dbReference type="EMBL" id="CABFNP030000684">
    <property type="protein sequence ID" value="CAI6077651.1"/>
    <property type="molecule type" value="Genomic_DNA"/>
</dbReference>
<accession>A0AA35LU60</accession>
<feature type="region of interest" description="Disordered" evidence="1">
    <location>
        <begin position="102"/>
        <end position="140"/>
    </location>
</feature>
<reference evidence="2" key="1">
    <citation type="submission" date="2023-01" db="EMBL/GenBank/DDBJ databases">
        <authorList>
            <person name="Piombo E."/>
        </authorList>
    </citation>
    <scope>NUCLEOTIDE SEQUENCE</scope>
</reference>
<feature type="non-terminal residue" evidence="2">
    <location>
        <position position="140"/>
    </location>
</feature>
<evidence type="ECO:0000313" key="3">
    <source>
        <dbReference type="Proteomes" id="UP001160390"/>
    </source>
</evidence>
<gene>
    <name evidence="2" type="ORF">CCHLO57077_00019852</name>
</gene>